<comment type="caution">
    <text evidence="9">The sequence shown here is derived from an EMBL/GenBank/DDBJ whole genome shotgun (WGS) entry which is preliminary data.</text>
</comment>
<organism evidence="9 10">
    <name type="scientific">Sporofaciens musculi</name>
    <dbReference type="NCBI Taxonomy" id="2681861"/>
    <lineage>
        <taxon>Bacteria</taxon>
        <taxon>Bacillati</taxon>
        <taxon>Bacillota</taxon>
        <taxon>Clostridia</taxon>
        <taxon>Lachnospirales</taxon>
        <taxon>Lachnospiraceae</taxon>
        <taxon>Sporofaciens</taxon>
    </lineage>
</organism>
<feature type="domain" description="Response regulatory" evidence="8">
    <location>
        <begin position="328"/>
        <end position="443"/>
    </location>
</feature>
<dbReference type="InterPro" id="IPR012312">
    <property type="entry name" value="Hemerythrin-like"/>
</dbReference>
<keyword evidence="5" id="KW-0408">Iron</keyword>
<evidence type="ECO:0000256" key="4">
    <source>
        <dbReference type="ARBA" id="ARBA00022723"/>
    </source>
</evidence>
<dbReference type="InterPro" id="IPR035938">
    <property type="entry name" value="Hemerythrin-like_sf"/>
</dbReference>
<dbReference type="NCBIfam" id="TIGR02481">
    <property type="entry name" value="hemeryth_dom"/>
    <property type="match status" value="1"/>
</dbReference>
<accession>A0A7X3MKQ2</accession>
<dbReference type="CDD" id="cd12107">
    <property type="entry name" value="Hemerythrin"/>
    <property type="match status" value="1"/>
</dbReference>
<dbReference type="SUPFAM" id="SSF47188">
    <property type="entry name" value="Hemerythrin-like"/>
    <property type="match status" value="1"/>
</dbReference>
<evidence type="ECO:0000256" key="5">
    <source>
        <dbReference type="ARBA" id="ARBA00023004"/>
    </source>
</evidence>
<comment type="similarity">
    <text evidence="1">Belongs to the hemerythrin family.</text>
</comment>
<dbReference type="Gene3D" id="3.40.50.2300">
    <property type="match status" value="1"/>
</dbReference>
<evidence type="ECO:0000256" key="6">
    <source>
        <dbReference type="ARBA" id="ARBA00024867"/>
    </source>
</evidence>
<keyword evidence="10" id="KW-1185">Reference proteome</keyword>
<dbReference type="InterPro" id="IPR016131">
    <property type="entry name" value="Haemerythrin_Fe_BS"/>
</dbReference>
<reference evidence="9 10" key="1">
    <citation type="submission" date="2019-12" db="EMBL/GenBank/DDBJ databases">
        <title>Sporaefaciens musculi gen. nov., sp. nov., a novel bacterium isolated from the caecum of an obese mouse.</title>
        <authorList>
            <person name="Rasmussen T.S."/>
            <person name="Streidl T."/>
            <person name="Hitch T.C.A."/>
            <person name="Wortmann E."/>
            <person name="Deptula P."/>
            <person name="Hansen M."/>
            <person name="Nielsen D.S."/>
            <person name="Clavel T."/>
            <person name="Vogensen F.K."/>
        </authorList>
    </citation>
    <scope>NUCLEOTIDE SEQUENCE [LARGE SCALE GENOMIC DNA]</scope>
    <source>
        <strain evidence="9 10">WCA-9-b2</strain>
    </source>
</reference>
<dbReference type="SUPFAM" id="SSF52172">
    <property type="entry name" value="CheY-like"/>
    <property type="match status" value="1"/>
</dbReference>
<dbReference type="InterPro" id="IPR050595">
    <property type="entry name" value="Bact_response_regulator"/>
</dbReference>
<dbReference type="EMBL" id="WUQX01000001">
    <property type="protein sequence ID" value="MXP78142.1"/>
    <property type="molecule type" value="Genomic_DNA"/>
</dbReference>
<dbReference type="PANTHER" id="PTHR44591">
    <property type="entry name" value="STRESS RESPONSE REGULATOR PROTEIN 1"/>
    <property type="match status" value="1"/>
</dbReference>
<name>A0A7X3MKQ2_9FIRM</name>
<dbReference type="PANTHER" id="PTHR44591:SF3">
    <property type="entry name" value="RESPONSE REGULATORY DOMAIN-CONTAINING PROTEIN"/>
    <property type="match status" value="1"/>
</dbReference>
<evidence type="ECO:0000313" key="10">
    <source>
        <dbReference type="Proteomes" id="UP000460412"/>
    </source>
</evidence>
<dbReference type="GO" id="GO:0000160">
    <property type="term" value="P:phosphorelay signal transduction system"/>
    <property type="evidence" value="ECO:0007669"/>
    <property type="project" value="InterPro"/>
</dbReference>
<proteinExistence type="inferred from homology"/>
<evidence type="ECO:0000256" key="7">
    <source>
        <dbReference type="PROSITE-ProRule" id="PRU00169"/>
    </source>
</evidence>
<dbReference type="GO" id="GO:0046872">
    <property type="term" value="F:metal ion binding"/>
    <property type="evidence" value="ECO:0007669"/>
    <property type="project" value="UniProtKB-KW"/>
</dbReference>
<evidence type="ECO:0000256" key="3">
    <source>
        <dbReference type="ARBA" id="ARBA00022553"/>
    </source>
</evidence>
<sequence>MDGQLVWKDEYNIGVDIIDQEHKRLFKIINKLFRFSDEKSKSQWACQEGIKFFKDHAVKHFAEEENYMASINYERLKVHRHIHSEFRERTLPALEEELEKTKYCTDSVEHFLGVCAGWLVGHTLMEDRAITGKGRSRWIGLLQEKEQEAMKKIILQLMYDLFHLESYVISDAYGGEKFGKGVYHRLVYGTEKEEEKYEIFLVFEEKLLINTVGKSMGIKTNKLNTLLMNASRYMARQFAEHVKNHLSDMEGYELKEENLLTYEQFQDVFENERLQLSLLFDTGEGYFSYCTSAGHPSKKGNVAPLRMDNAMAEVEKYIMQRESHWKWKVLVVDDSVTVRQGIKNLLAEDYDVALAQSGTAALRCMILDKPDLVLLDYEMPVCDGQQVLKMMRSEETFADIPIIFLTGRADPETVKKLVALKPDGYLVKYLKPEQIKQKIDEYFERQNIN</sequence>
<comment type="function">
    <text evidence="6">May play the central regulatory role in sporulation. It may be an element of the effector pathway responsible for the activation of sporulation genes in response to nutritional stress. Spo0A may act in concert with spo0H (a sigma factor) to control the expression of some genes that are critical to the sporulation process.</text>
</comment>
<dbReference type="PROSITE" id="PS50110">
    <property type="entry name" value="RESPONSE_REGULATORY"/>
    <property type="match status" value="1"/>
</dbReference>
<dbReference type="SMART" id="SM00448">
    <property type="entry name" value="REC"/>
    <property type="match status" value="1"/>
</dbReference>
<evidence type="ECO:0000259" key="8">
    <source>
        <dbReference type="PROSITE" id="PS50110"/>
    </source>
</evidence>
<evidence type="ECO:0000256" key="1">
    <source>
        <dbReference type="ARBA" id="ARBA00010587"/>
    </source>
</evidence>
<dbReference type="RefSeq" id="WP_159754343.1">
    <property type="nucleotide sequence ID" value="NZ_WUQX01000001.1"/>
</dbReference>
<gene>
    <name evidence="9" type="ORF">GN277_23120</name>
</gene>
<dbReference type="Gene3D" id="1.20.120.50">
    <property type="entry name" value="Hemerythrin-like"/>
    <property type="match status" value="1"/>
</dbReference>
<dbReference type="InterPro" id="IPR011006">
    <property type="entry name" value="CheY-like_superfamily"/>
</dbReference>
<dbReference type="Pfam" id="PF01814">
    <property type="entry name" value="Hemerythrin"/>
    <property type="match status" value="1"/>
</dbReference>
<dbReference type="Proteomes" id="UP000460412">
    <property type="component" value="Unassembled WGS sequence"/>
</dbReference>
<dbReference type="InterPro" id="IPR001789">
    <property type="entry name" value="Sig_transdc_resp-reg_receiver"/>
</dbReference>
<dbReference type="InterPro" id="IPR012827">
    <property type="entry name" value="Hemerythrin_metal-bd"/>
</dbReference>
<keyword evidence="3 7" id="KW-0597">Phosphoprotein</keyword>
<evidence type="ECO:0000256" key="2">
    <source>
        <dbReference type="ARBA" id="ARBA00018672"/>
    </source>
</evidence>
<feature type="modified residue" description="4-aspartylphosphate" evidence="7">
    <location>
        <position position="376"/>
    </location>
</feature>
<dbReference type="Pfam" id="PF00072">
    <property type="entry name" value="Response_reg"/>
    <property type="match status" value="1"/>
</dbReference>
<keyword evidence="4" id="KW-0479">Metal-binding</keyword>
<dbReference type="PROSITE" id="PS00550">
    <property type="entry name" value="HEMERYTHRINS"/>
    <property type="match status" value="1"/>
</dbReference>
<dbReference type="CDD" id="cd00156">
    <property type="entry name" value="REC"/>
    <property type="match status" value="1"/>
</dbReference>
<protein>
    <recommendedName>
        <fullName evidence="2">Stage 0 sporulation protein A homolog</fullName>
    </recommendedName>
</protein>
<evidence type="ECO:0000313" key="9">
    <source>
        <dbReference type="EMBL" id="MXP78142.1"/>
    </source>
</evidence>
<dbReference type="AlphaFoldDB" id="A0A7X3MKQ2"/>